<name>A0ABQ9MJ46_HEVBR</name>
<evidence type="ECO:0000313" key="4">
    <source>
        <dbReference type="EMBL" id="KAJ9178990.1"/>
    </source>
</evidence>
<gene>
    <name evidence="4" type="ORF">P3X46_010825</name>
</gene>
<evidence type="ECO:0000259" key="3">
    <source>
        <dbReference type="Pfam" id="PF01397"/>
    </source>
</evidence>
<dbReference type="Pfam" id="PF01397">
    <property type="entry name" value="Terpene_synth"/>
    <property type="match status" value="1"/>
</dbReference>
<organism evidence="4 5">
    <name type="scientific">Hevea brasiliensis</name>
    <name type="common">Para rubber tree</name>
    <name type="synonym">Siphonia brasiliensis</name>
    <dbReference type="NCBI Taxonomy" id="3981"/>
    <lineage>
        <taxon>Eukaryota</taxon>
        <taxon>Viridiplantae</taxon>
        <taxon>Streptophyta</taxon>
        <taxon>Embryophyta</taxon>
        <taxon>Tracheophyta</taxon>
        <taxon>Spermatophyta</taxon>
        <taxon>Magnoliopsida</taxon>
        <taxon>eudicotyledons</taxon>
        <taxon>Gunneridae</taxon>
        <taxon>Pentapetalae</taxon>
        <taxon>rosids</taxon>
        <taxon>fabids</taxon>
        <taxon>Malpighiales</taxon>
        <taxon>Euphorbiaceae</taxon>
        <taxon>Crotonoideae</taxon>
        <taxon>Micrandreae</taxon>
        <taxon>Hevea</taxon>
    </lineage>
</organism>
<dbReference type="EMBL" id="JARPOI010000006">
    <property type="protein sequence ID" value="KAJ9178990.1"/>
    <property type="molecule type" value="Genomic_DNA"/>
</dbReference>
<comment type="caution">
    <text evidence="4">The sequence shown here is derived from an EMBL/GenBank/DDBJ whole genome shotgun (WGS) entry which is preliminary data.</text>
</comment>
<keyword evidence="5" id="KW-1185">Reference proteome</keyword>
<feature type="domain" description="Terpene synthase N-terminal" evidence="3">
    <location>
        <begin position="58"/>
        <end position="234"/>
    </location>
</feature>
<accession>A0ABQ9MJ46</accession>
<proteinExistence type="predicted"/>
<evidence type="ECO:0000256" key="1">
    <source>
        <dbReference type="ARBA" id="ARBA00001946"/>
    </source>
</evidence>
<evidence type="ECO:0000313" key="5">
    <source>
        <dbReference type="Proteomes" id="UP001174677"/>
    </source>
</evidence>
<dbReference type="PANTHER" id="PTHR31225">
    <property type="entry name" value="OS04G0344100 PROTEIN-RELATED"/>
    <property type="match status" value="1"/>
</dbReference>
<reference evidence="4" key="1">
    <citation type="journal article" date="2023" name="Plant Biotechnol. J.">
        <title>Chromosome-level wild Hevea brasiliensis genome provides new tools for genomic-assisted breeding and valuable loci to elevate rubber yield.</title>
        <authorList>
            <person name="Cheng H."/>
            <person name="Song X."/>
            <person name="Hu Y."/>
            <person name="Wu T."/>
            <person name="Yang Q."/>
            <person name="An Z."/>
            <person name="Feng S."/>
            <person name="Deng Z."/>
            <person name="Wu W."/>
            <person name="Zeng X."/>
            <person name="Tu M."/>
            <person name="Wang X."/>
            <person name="Huang H."/>
        </authorList>
    </citation>
    <scope>NUCLEOTIDE SEQUENCE</scope>
    <source>
        <strain evidence="4">MT/VB/25A 57/8</strain>
    </source>
</reference>
<evidence type="ECO:0000256" key="2">
    <source>
        <dbReference type="ARBA" id="ARBA00022842"/>
    </source>
</evidence>
<dbReference type="InterPro" id="IPR008930">
    <property type="entry name" value="Terpenoid_cyclase/PrenylTrfase"/>
</dbReference>
<sequence>MALSLYASFAICSFKKIHVRSSSYFPVGSASSVRYGTVAPRISSQHIFRRSANYQPSIWDYDYVQSLTSEFLGEVHTKRINKLKEEVRKMLINSQEMMNPLDQVELIDTLQRLGVGYHFQDEIKNTLVNVFHGNFKMEEDLYATALQFRLLRQHGFHVPQEIFNRFKDQQGKFKAGLCENIEGMLSLYEASYLFEEGESVLEDARKFSTERHSKYVEQNKDSHSYLSMLVSHALELPLHWRVPRLETRWFIHVCERKQTLNPLLLKLAKLDFNYVQAVHQQDLKYVSWYAHFSEDFHL</sequence>
<dbReference type="Gene3D" id="1.50.10.130">
    <property type="entry name" value="Terpene synthase, N-terminal domain"/>
    <property type="match status" value="1"/>
</dbReference>
<dbReference type="Gene3D" id="1.10.600.10">
    <property type="entry name" value="Farnesyl Diphosphate Synthase"/>
    <property type="match status" value="1"/>
</dbReference>
<dbReference type="SUPFAM" id="SSF48239">
    <property type="entry name" value="Terpenoid cyclases/Protein prenyltransferases"/>
    <property type="match status" value="1"/>
</dbReference>
<dbReference type="PANTHER" id="PTHR31225:SF9">
    <property type="entry name" value="TERPENE SYNTHASE 10"/>
    <property type="match status" value="1"/>
</dbReference>
<dbReference type="SUPFAM" id="SSF48576">
    <property type="entry name" value="Terpenoid synthases"/>
    <property type="match status" value="1"/>
</dbReference>
<dbReference type="InterPro" id="IPR036965">
    <property type="entry name" value="Terpene_synth_N_sf"/>
</dbReference>
<dbReference type="InterPro" id="IPR008949">
    <property type="entry name" value="Isoprenoid_synthase_dom_sf"/>
</dbReference>
<dbReference type="InterPro" id="IPR050148">
    <property type="entry name" value="Terpene_synthase-like"/>
</dbReference>
<comment type="cofactor">
    <cofactor evidence="1">
        <name>Mg(2+)</name>
        <dbReference type="ChEBI" id="CHEBI:18420"/>
    </cofactor>
</comment>
<dbReference type="Proteomes" id="UP001174677">
    <property type="component" value="Chromosome 6"/>
</dbReference>
<protein>
    <recommendedName>
        <fullName evidence="3">Terpene synthase N-terminal domain-containing protein</fullName>
    </recommendedName>
</protein>
<dbReference type="InterPro" id="IPR001906">
    <property type="entry name" value="Terpene_synth_N"/>
</dbReference>
<keyword evidence="2" id="KW-0460">Magnesium</keyword>